<dbReference type="Proteomes" id="UP001223420">
    <property type="component" value="Unassembled WGS sequence"/>
</dbReference>
<accession>A0AAJ1TVF8</accession>
<protein>
    <recommendedName>
        <fullName evidence="3">HEAT repeat domain-containing protein</fullName>
    </recommendedName>
</protein>
<dbReference type="InterPro" id="IPR011989">
    <property type="entry name" value="ARM-like"/>
</dbReference>
<evidence type="ECO:0008006" key="3">
    <source>
        <dbReference type="Google" id="ProtNLM"/>
    </source>
</evidence>
<organism evidence="1 2">
    <name type="scientific">Methylobacterium brachiatum</name>
    <dbReference type="NCBI Taxonomy" id="269660"/>
    <lineage>
        <taxon>Bacteria</taxon>
        <taxon>Pseudomonadati</taxon>
        <taxon>Pseudomonadota</taxon>
        <taxon>Alphaproteobacteria</taxon>
        <taxon>Hyphomicrobiales</taxon>
        <taxon>Methylobacteriaceae</taxon>
        <taxon>Methylobacterium</taxon>
    </lineage>
</organism>
<dbReference type="RefSeq" id="WP_230365278.1">
    <property type="nucleotide sequence ID" value="NZ_JAJALK010000002.1"/>
</dbReference>
<proteinExistence type="predicted"/>
<name>A0AAJ1TVF8_9HYPH</name>
<sequence>MAVALQDWESPGSVDEEQMIAWLRDVGSRPPALTTAEIARLLDRTGSHRLRNAAALALADLKADGAAERIGVLLRRADVAPQSGSLLFALDELGGTLSLEGLLNILRSGSFEARSEALHFLDADRVSIADPESRRVASAQLTALAAGPDPDAAAAAQDALAMLPDRTGHVGPGQHQA</sequence>
<comment type="caution">
    <text evidence="1">The sequence shown here is derived from an EMBL/GenBank/DDBJ whole genome shotgun (WGS) entry which is preliminary data.</text>
</comment>
<reference evidence="1" key="1">
    <citation type="submission" date="2023-07" db="EMBL/GenBank/DDBJ databases">
        <title>Genomic Encyclopedia of Type Strains, Phase IV (KMG-IV): sequencing the most valuable type-strain genomes for metagenomic binning, comparative biology and taxonomic classification.</title>
        <authorList>
            <person name="Goeker M."/>
        </authorList>
    </citation>
    <scope>NUCLEOTIDE SEQUENCE</scope>
    <source>
        <strain evidence="1">DSM 19569</strain>
    </source>
</reference>
<dbReference type="AlphaFoldDB" id="A0AAJ1TVF8"/>
<dbReference type="EMBL" id="JAUSWL010000005">
    <property type="protein sequence ID" value="MDQ0544553.1"/>
    <property type="molecule type" value="Genomic_DNA"/>
</dbReference>
<evidence type="ECO:0000313" key="1">
    <source>
        <dbReference type="EMBL" id="MDQ0544553.1"/>
    </source>
</evidence>
<evidence type="ECO:0000313" key="2">
    <source>
        <dbReference type="Proteomes" id="UP001223420"/>
    </source>
</evidence>
<gene>
    <name evidence="1" type="ORF">QO001_003487</name>
</gene>
<dbReference type="Gene3D" id="1.25.10.10">
    <property type="entry name" value="Leucine-rich Repeat Variant"/>
    <property type="match status" value="1"/>
</dbReference>